<protein>
    <submittedName>
        <fullName evidence="2">Uncharacterized protein</fullName>
    </submittedName>
</protein>
<proteinExistence type="predicted"/>
<keyword evidence="3" id="KW-1185">Reference proteome</keyword>
<name>A0A0C1QHK8_9RICK</name>
<organism evidence="2 3">
    <name type="scientific">Candidatus Jidaibacter acanthamoebae</name>
    <dbReference type="NCBI Taxonomy" id="86105"/>
    <lineage>
        <taxon>Bacteria</taxon>
        <taxon>Pseudomonadati</taxon>
        <taxon>Pseudomonadota</taxon>
        <taxon>Alphaproteobacteria</taxon>
        <taxon>Rickettsiales</taxon>
        <taxon>Candidatus Midichloriaceae</taxon>
        <taxon>Candidatus Jidaibacter</taxon>
    </lineage>
</organism>
<feature type="transmembrane region" description="Helical" evidence="1">
    <location>
        <begin position="93"/>
        <end position="114"/>
    </location>
</feature>
<reference evidence="2 3" key="1">
    <citation type="submission" date="2014-11" db="EMBL/GenBank/DDBJ databases">
        <title>A Rickettsiales Symbiont of Amoebae With Ancient Features.</title>
        <authorList>
            <person name="Schulz F."/>
            <person name="Martijn J."/>
            <person name="Wascher F."/>
            <person name="Kostanjsek R."/>
            <person name="Ettema T.J."/>
            <person name="Horn M."/>
        </authorList>
    </citation>
    <scope>NUCLEOTIDE SEQUENCE [LARGE SCALE GENOMIC DNA]</scope>
    <source>
        <strain evidence="2 3">UWC36</strain>
    </source>
</reference>
<gene>
    <name evidence="2" type="ORF">NF27_EY00850</name>
</gene>
<keyword evidence="1" id="KW-1133">Transmembrane helix</keyword>
<dbReference type="AlphaFoldDB" id="A0A0C1QHK8"/>
<evidence type="ECO:0000313" key="2">
    <source>
        <dbReference type="EMBL" id="KIE04989.1"/>
    </source>
</evidence>
<sequence length="303" mass="34137">MINVRVKGERFSLKVLYKLKSNTSLAVLRGILLMLSKGNIDLALSMAIMYSTGTFLASDPHYFMGIITFDISVRIFTSLLNKKKYISEQTKDLIDYTSGGLIFAASFNYCKGILFQTLGSAYLERILATGFIPMLGIISNTQIANLFISNNENSFTKNNNENYNNYCLMNALKFTFFQGIKAACMPARYEAPLIRDKTPQNYSNGLFIYNLQCFCVVLVAYLVSDLLYTQSIKGYFYNFKENLFNSYNRANNSFVAAHIANSLQPLISSNFTTYDLLYSGIKKSLDTEFYIIKAGNSGAGIKR</sequence>
<dbReference type="STRING" id="86105.NF27_EY00850"/>
<dbReference type="Proteomes" id="UP000031258">
    <property type="component" value="Unassembled WGS sequence"/>
</dbReference>
<keyword evidence="1" id="KW-0472">Membrane</keyword>
<comment type="caution">
    <text evidence="2">The sequence shown here is derived from an EMBL/GenBank/DDBJ whole genome shotgun (WGS) entry which is preliminary data.</text>
</comment>
<feature type="transmembrane region" description="Helical" evidence="1">
    <location>
        <begin position="62"/>
        <end position="81"/>
    </location>
</feature>
<feature type="transmembrane region" description="Helical" evidence="1">
    <location>
        <begin position="26"/>
        <end position="50"/>
    </location>
</feature>
<evidence type="ECO:0000313" key="3">
    <source>
        <dbReference type="Proteomes" id="UP000031258"/>
    </source>
</evidence>
<accession>A0A0C1QHK8</accession>
<keyword evidence="1" id="KW-0812">Transmembrane</keyword>
<evidence type="ECO:0000256" key="1">
    <source>
        <dbReference type="SAM" id="Phobius"/>
    </source>
</evidence>
<feature type="transmembrane region" description="Helical" evidence="1">
    <location>
        <begin position="126"/>
        <end position="148"/>
    </location>
</feature>
<feature type="transmembrane region" description="Helical" evidence="1">
    <location>
        <begin position="205"/>
        <end position="223"/>
    </location>
</feature>
<dbReference type="EMBL" id="JSWE01000124">
    <property type="protein sequence ID" value="KIE04989.1"/>
    <property type="molecule type" value="Genomic_DNA"/>
</dbReference>